<feature type="compositionally biased region" description="Low complexity" evidence="1">
    <location>
        <begin position="65"/>
        <end position="74"/>
    </location>
</feature>
<keyword evidence="3" id="KW-1185">Reference proteome</keyword>
<protein>
    <submittedName>
        <fullName evidence="2">Uncharacterized protein</fullName>
    </submittedName>
</protein>
<proteinExistence type="predicted"/>
<sequence>MTGRDAGTHGVAGGANRCVGAHGDAYPLQGRPPARGAACAPRPAPGGASRPRGVAVTGRPRRLGRTAPAPSPARSVRRARRPGRRRTCGGR</sequence>
<reference evidence="2 3" key="1">
    <citation type="submission" date="2024-09" db="EMBL/GenBank/DDBJ databases">
        <authorList>
            <person name="Sun Q."/>
            <person name="Mori K."/>
        </authorList>
    </citation>
    <scope>NUCLEOTIDE SEQUENCE [LARGE SCALE GENOMIC DNA]</scope>
    <source>
        <strain evidence="2 3">JCM 6917</strain>
    </source>
</reference>
<gene>
    <name evidence="2" type="ORF">ACFF45_28005</name>
</gene>
<evidence type="ECO:0000313" key="3">
    <source>
        <dbReference type="Proteomes" id="UP001589709"/>
    </source>
</evidence>
<feature type="compositionally biased region" description="Low complexity" evidence="1">
    <location>
        <begin position="31"/>
        <end position="53"/>
    </location>
</feature>
<dbReference type="Proteomes" id="UP001589709">
    <property type="component" value="Unassembled WGS sequence"/>
</dbReference>
<dbReference type="EMBL" id="JBHMCY010000069">
    <property type="protein sequence ID" value="MFB9466450.1"/>
    <property type="molecule type" value="Genomic_DNA"/>
</dbReference>
<evidence type="ECO:0000313" key="2">
    <source>
        <dbReference type="EMBL" id="MFB9466450.1"/>
    </source>
</evidence>
<feature type="region of interest" description="Disordered" evidence="1">
    <location>
        <begin position="1"/>
        <end position="91"/>
    </location>
</feature>
<evidence type="ECO:0000256" key="1">
    <source>
        <dbReference type="SAM" id="MobiDB-lite"/>
    </source>
</evidence>
<dbReference type="RefSeq" id="WP_381349381.1">
    <property type="nucleotide sequence ID" value="NZ_JBHMCY010000069.1"/>
</dbReference>
<comment type="caution">
    <text evidence="2">The sequence shown here is derived from an EMBL/GenBank/DDBJ whole genome shotgun (WGS) entry which is preliminary data.</text>
</comment>
<organism evidence="2 3">
    <name type="scientific">Streptomyces cinereospinus</name>
    <dbReference type="NCBI Taxonomy" id="285561"/>
    <lineage>
        <taxon>Bacteria</taxon>
        <taxon>Bacillati</taxon>
        <taxon>Actinomycetota</taxon>
        <taxon>Actinomycetes</taxon>
        <taxon>Kitasatosporales</taxon>
        <taxon>Streptomycetaceae</taxon>
        <taxon>Streptomyces</taxon>
    </lineage>
</organism>
<feature type="compositionally biased region" description="Basic residues" evidence="1">
    <location>
        <begin position="75"/>
        <end position="91"/>
    </location>
</feature>
<accession>A0ABV5N868</accession>
<name>A0ABV5N868_9ACTN</name>